<reference evidence="2 3" key="1">
    <citation type="journal article" date="2018" name="BMC Genomics">
        <title>Genomic evidence for intraspecific hybridization in a clonal and extremely halotolerant yeast.</title>
        <authorList>
            <person name="Gostincar C."/>
            <person name="Stajich J.E."/>
            <person name="Zupancic J."/>
            <person name="Zalar P."/>
            <person name="Gunde-Cimerman N."/>
        </authorList>
    </citation>
    <scope>NUCLEOTIDE SEQUENCE [LARGE SCALE GENOMIC DNA]</scope>
    <source>
        <strain evidence="2 3">EXF-151</strain>
    </source>
</reference>
<feature type="region of interest" description="Disordered" evidence="1">
    <location>
        <begin position="321"/>
        <end position="349"/>
    </location>
</feature>
<sequence>MDSRRVPAVYQDPPVSPAFSGSSSAWSVTGETAQEATPAEPTSFDVSLSNVLSLTKPKGMDTGHYNCRDYHVTPHFAATTIASDLPRHSKQQQNQQQQQKQHYHYQLPRHESFDELEQRSRSPASFKPKFPLLKLPLELRQEILSYLLPRTRVVGDTNPLASHAANFSAVQKRIAKGMVPPKPTAPKPPPSPSTSFGAMTTSNGVSNVVWQRGQISMLSVCKQLHDECAELIYGTNTFLLFLTFADITFRYRWLLLSGAAPSRHYKFLDLLPHKYLKLVRKVVVHIDHVDSYTGMIKFNVGGKGLTHGLRRQVQRLVNALKPRLPPSDDDGVAGDYSEGRQGEDENERPRHLTNLIIRVSNGNTVLDSIKSDIVRQREGGIRVNEDLEVMLEPFRQLYGVHNCSISGAVNLNFARELETSVRSVDPPPVAGERKSAGVVDPEDGGLQMPVKGVCVYGNDMA</sequence>
<protein>
    <recommendedName>
        <fullName evidence="4">F-box domain-containing protein</fullName>
    </recommendedName>
</protein>
<evidence type="ECO:0000313" key="2">
    <source>
        <dbReference type="EMBL" id="RMY50629.1"/>
    </source>
</evidence>
<evidence type="ECO:0000313" key="3">
    <source>
        <dbReference type="Proteomes" id="UP000270230"/>
    </source>
</evidence>
<accession>A0A3M7CF61</accession>
<dbReference type="Proteomes" id="UP000270230">
    <property type="component" value="Unassembled WGS sequence"/>
</dbReference>
<feature type="compositionally biased region" description="Basic and acidic residues" evidence="1">
    <location>
        <begin position="337"/>
        <end position="349"/>
    </location>
</feature>
<gene>
    <name evidence="2" type="ORF">D0865_06794</name>
</gene>
<dbReference type="InterPro" id="IPR038883">
    <property type="entry name" value="AN11006-like"/>
</dbReference>
<name>A0A3M7CF61_HORWE</name>
<feature type="region of interest" description="Disordered" evidence="1">
    <location>
        <begin position="1"/>
        <end position="42"/>
    </location>
</feature>
<dbReference type="AlphaFoldDB" id="A0A3M7CF61"/>
<dbReference type="OrthoDB" id="62952at2759"/>
<comment type="caution">
    <text evidence="2">The sequence shown here is derived from an EMBL/GenBank/DDBJ whole genome shotgun (WGS) entry which is preliminary data.</text>
</comment>
<feature type="region of interest" description="Disordered" evidence="1">
    <location>
        <begin position="423"/>
        <end position="442"/>
    </location>
</feature>
<organism evidence="2 3">
    <name type="scientific">Hortaea werneckii</name>
    <name type="common">Black yeast</name>
    <name type="synonym">Cladosporium werneckii</name>
    <dbReference type="NCBI Taxonomy" id="91943"/>
    <lineage>
        <taxon>Eukaryota</taxon>
        <taxon>Fungi</taxon>
        <taxon>Dikarya</taxon>
        <taxon>Ascomycota</taxon>
        <taxon>Pezizomycotina</taxon>
        <taxon>Dothideomycetes</taxon>
        <taxon>Dothideomycetidae</taxon>
        <taxon>Mycosphaerellales</taxon>
        <taxon>Teratosphaeriaceae</taxon>
        <taxon>Hortaea</taxon>
    </lineage>
</organism>
<proteinExistence type="predicted"/>
<evidence type="ECO:0008006" key="4">
    <source>
        <dbReference type="Google" id="ProtNLM"/>
    </source>
</evidence>
<dbReference type="EMBL" id="QWIN01000509">
    <property type="protein sequence ID" value="RMY50629.1"/>
    <property type="molecule type" value="Genomic_DNA"/>
</dbReference>
<dbReference type="PANTHER" id="PTHR42085">
    <property type="entry name" value="F-BOX DOMAIN-CONTAINING PROTEIN"/>
    <property type="match status" value="1"/>
</dbReference>
<evidence type="ECO:0000256" key="1">
    <source>
        <dbReference type="SAM" id="MobiDB-lite"/>
    </source>
</evidence>
<dbReference type="PANTHER" id="PTHR42085:SF7">
    <property type="entry name" value="F-BOX DOMAIN-CONTAINING PROTEIN"/>
    <property type="match status" value="1"/>
</dbReference>
<feature type="compositionally biased region" description="Low complexity" evidence="1">
    <location>
        <begin position="17"/>
        <end position="28"/>
    </location>
</feature>